<organism evidence="1">
    <name type="scientific">Xenopus tropicalis</name>
    <name type="common">Western clawed frog</name>
    <name type="synonym">Silurana tropicalis</name>
    <dbReference type="NCBI Taxonomy" id="8364"/>
    <lineage>
        <taxon>Eukaryota</taxon>
        <taxon>Metazoa</taxon>
        <taxon>Chordata</taxon>
        <taxon>Craniata</taxon>
        <taxon>Vertebrata</taxon>
        <taxon>Euteleostomi</taxon>
        <taxon>Amphibia</taxon>
        <taxon>Batrachia</taxon>
        <taxon>Anura</taxon>
        <taxon>Pipoidea</taxon>
        <taxon>Pipidae</taxon>
        <taxon>Xenopodinae</taxon>
        <taxon>Xenopus</taxon>
        <taxon>Silurana</taxon>
    </lineage>
</organism>
<evidence type="ECO:0000313" key="1">
    <source>
        <dbReference type="EMBL" id="OCA15497.1"/>
    </source>
</evidence>
<accession>A0A1B8XXU8</accession>
<dbReference type="AlphaFoldDB" id="A0A1B8XXU8"/>
<reference evidence="1" key="3">
    <citation type="submission" date="2016-05" db="EMBL/GenBank/DDBJ databases">
        <title>WGS assembly of Xenopus tropicalis.</title>
        <authorList>
            <person name="Sessions A."/>
            <person name="Jenkins J."/>
            <person name="Mitros T."/>
            <person name="Lyons J.T."/>
            <person name="Dichmann D.S."/>
            <person name="Robert J."/>
            <person name="Harland R.M."/>
            <person name="Rokhsar D.S."/>
        </authorList>
    </citation>
    <scope>NUCLEOTIDE SEQUENCE</scope>
    <source>
        <strain evidence="1">Nigerian</strain>
    </source>
</reference>
<reference evidence="1" key="2">
    <citation type="journal article" date="2010" name="Science">
        <title>The genome of the Western clawed frog Xenopus tropicalis.</title>
        <authorList>
            <person name="Hellsten U."/>
            <person name="Harland R.M."/>
            <person name="Gilchrist M.J."/>
            <person name="Hendrix D."/>
            <person name="Jurka J."/>
            <person name="Kapitonov V."/>
            <person name="Ovcharenko I."/>
            <person name="Putnam N.H."/>
            <person name="Shu S."/>
            <person name="Taher L."/>
            <person name="Blitz I.L."/>
            <person name="Blumberg B."/>
            <person name="Dichmann D.S."/>
            <person name="Dubchak I."/>
            <person name="Amaya E."/>
            <person name="Detter J.C."/>
            <person name="Fletcher R."/>
            <person name="Gerhard D.S."/>
            <person name="Goodstein D."/>
            <person name="Graves T."/>
            <person name="Grigoriev I.V."/>
            <person name="Grimwood J."/>
            <person name="Kawashima T."/>
            <person name="Lindquist E."/>
            <person name="Lucas S.M."/>
            <person name="Mead P.E."/>
            <person name="Mitros T."/>
            <person name="Ogino H."/>
            <person name="Ohta Y."/>
            <person name="Poliakov A.V."/>
            <person name="Pollet N."/>
            <person name="Robert J."/>
            <person name="Salamov A."/>
            <person name="Sater A.K."/>
            <person name="Schmutz J."/>
            <person name="Terry A."/>
            <person name="Vize P.D."/>
            <person name="Warren W.C."/>
            <person name="Wells D."/>
            <person name="Wills A."/>
            <person name="Wilson R.K."/>
            <person name="Zimmerman L.B."/>
            <person name="Zorn A.M."/>
            <person name="Grainger R."/>
            <person name="Grammer T."/>
            <person name="Khokha M.K."/>
            <person name="Richardson P.M."/>
            <person name="Rokhsar D.S."/>
        </authorList>
    </citation>
    <scope>NUCLEOTIDE SEQUENCE [LARGE SCALE GENOMIC DNA]</scope>
    <source>
        <strain evidence="1">Nigerian</strain>
    </source>
</reference>
<reference evidence="1" key="1">
    <citation type="submission" date="2009-11" db="EMBL/GenBank/DDBJ databases">
        <authorList>
            <consortium name="US DOE Joint Genome Institute (JGI-PGF)"/>
            <person name="Ottilar R."/>
            <person name="Schmutz J."/>
            <person name="Salamov A."/>
            <person name="Cheng J.F."/>
            <person name="Lucas S."/>
            <person name="Pitluck S."/>
            <person name="Gundlach H."/>
            <person name="Guo Y."/>
            <person name="Haberer G."/>
            <person name="Nasrallah J."/>
            <person name="Mayer K.F.X."/>
            <person name="van de Peer Y."/>
            <person name="Weigel D."/>
            <person name="Grigoriev I.V."/>
        </authorList>
    </citation>
    <scope>NUCLEOTIDE SEQUENCE</scope>
    <source>
        <strain evidence="1">Nigerian</strain>
    </source>
</reference>
<protein>
    <submittedName>
        <fullName evidence="1">Uncharacterized protein</fullName>
    </submittedName>
</protein>
<proteinExistence type="predicted"/>
<gene>
    <name evidence="1" type="ORF">XENTR_v90029805mg</name>
</gene>
<feature type="non-terminal residue" evidence="1">
    <location>
        <position position="1"/>
    </location>
</feature>
<sequence>HIDPLRIKCLTSFYLQVLFAVLEDYIHQQTFDEAIYGYYEHQYIRRFPDIDDWDHFINQYYIDYDVEHLRDMAHFIVVMDAYRKQLEELEITLYGIHKVLALSEEQEHDVEHILDQYEETQQARRVVGSRLEGLHNKIVARQKELEEAAKIKSEEQREEEPPVVVAVPRLSIRRRLTKAIKRKFQRIRIGRALRVFAFLWIIACLGLCASHEPSCCSRHHFGSSHRAGLARRYWFTPRAGLEPYLHTKGQGEG</sequence>
<name>A0A1B8XXU8_XENTR</name>
<dbReference type="EMBL" id="KV460827">
    <property type="protein sequence ID" value="OCA15497.1"/>
    <property type="molecule type" value="Genomic_DNA"/>
</dbReference>